<reference evidence="2" key="1">
    <citation type="submission" date="2019-05" db="EMBL/GenBank/DDBJ databases">
        <title>Not so dangerous after all? Venom composition and potency of the pholcid (daddy long-leg) spider Physocyclus mexicanus.</title>
        <authorList>
            <person name="Zobel-Thropp P.A."/>
            <person name="Mullins J."/>
            <person name="Kristensen C."/>
            <person name="Kronmiller B.A."/>
            <person name="David C.L."/>
            <person name="Breci L.A."/>
            <person name="Binford G.J."/>
        </authorList>
    </citation>
    <scope>NUCLEOTIDE SEQUENCE</scope>
    <source>
        <tissue evidence="2">Venom gland</tissue>
    </source>
</reference>
<sequence>MELENRPSNEANEFFLITILLVCEAYLLAMNDYFIKENNDIKVHSHGRQAKDCIDDDKEPCNKSNGRECCPYRRNGVWNYTSECRCSPNPWSWDRCHCRTIKKVNG</sequence>
<evidence type="ECO:0000256" key="1">
    <source>
        <dbReference type="SAM" id="Phobius"/>
    </source>
</evidence>
<protein>
    <submittedName>
        <fullName evidence="2">Venom gland peptide U14-PHTX-Pmx1d</fullName>
    </submittedName>
</protein>
<name>A0A6B9KE28_LOXRE</name>
<feature type="transmembrane region" description="Helical" evidence="1">
    <location>
        <begin position="14"/>
        <end position="35"/>
    </location>
</feature>
<keyword evidence="1" id="KW-0812">Transmembrane</keyword>
<evidence type="ECO:0000313" key="2">
    <source>
        <dbReference type="EMBL" id="QHA25192.1"/>
    </source>
</evidence>
<dbReference type="AlphaFoldDB" id="A0A6B9KE28"/>
<accession>A0A6B9KE28</accession>
<keyword evidence="1" id="KW-0472">Membrane</keyword>
<keyword evidence="1" id="KW-1133">Transmembrane helix</keyword>
<dbReference type="EMBL" id="MN004915">
    <property type="protein sequence ID" value="QHA25192.1"/>
    <property type="molecule type" value="mRNA"/>
</dbReference>
<proteinExistence type="evidence at transcript level"/>
<organism evidence="2">
    <name type="scientific">Loxosceles reclusa</name>
    <name type="common">Brown recluse spider</name>
    <dbReference type="NCBI Taxonomy" id="6921"/>
    <lineage>
        <taxon>Eukaryota</taxon>
        <taxon>Metazoa</taxon>
        <taxon>Ecdysozoa</taxon>
        <taxon>Arthropoda</taxon>
        <taxon>Chelicerata</taxon>
        <taxon>Arachnida</taxon>
        <taxon>Araneae</taxon>
        <taxon>Araneomorphae</taxon>
        <taxon>Haplogynae</taxon>
        <taxon>Scytodoidea</taxon>
        <taxon>Sicariidae</taxon>
        <taxon>Loxosceles</taxon>
    </lineage>
</organism>